<protein>
    <submittedName>
        <fullName evidence="3">Nephrin-like</fullName>
    </submittedName>
</protein>
<keyword evidence="2" id="KW-1185">Reference proteome</keyword>
<dbReference type="InterPro" id="IPR013783">
    <property type="entry name" value="Ig-like_fold"/>
</dbReference>
<dbReference type="RefSeq" id="XP_017770874.1">
    <property type="nucleotide sequence ID" value="XM_017915385.1"/>
</dbReference>
<dbReference type="InterPro" id="IPR007110">
    <property type="entry name" value="Ig-like_dom"/>
</dbReference>
<feature type="non-terminal residue" evidence="3">
    <location>
        <position position="145"/>
    </location>
</feature>
<dbReference type="SUPFAM" id="SSF48726">
    <property type="entry name" value="Immunoglobulin"/>
    <property type="match status" value="1"/>
</dbReference>
<dbReference type="GeneID" id="108558474"/>
<evidence type="ECO:0000313" key="2">
    <source>
        <dbReference type="Proteomes" id="UP000695000"/>
    </source>
</evidence>
<dbReference type="PANTHER" id="PTHR23278:SF19">
    <property type="entry name" value="OBSCURIN"/>
    <property type="match status" value="1"/>
</dbReference>
<organism evidence="2 3">
    <name type="scientific">Nicrophorus vespilloides</name>
    <name type="common">Boreal carrion beetle</name>
    <dbReference type="NCBI Taxonomy" id="110193"/>
    <lineage>
        <taxon>Eukaryota</taxon>
        <taxon>Metazoa</taxon>
        <taxon>Ecdysozoa</taxon>
        <taxon>Arthropoda</taxon>
        <taxon>Hexapoda</taxon>
        <taxon>Insecta</taxon>
        <taxon>Pterygota</taxon>
        <taxon>Neoptera</taxon>
        <taxon>Endopterygota</taxon>
        <taxon>Coleoptera</taxon>
        <taxon>Polyphaga</taxon>
        <taxon>Staphyliniformia</taxon>
        <taxon>Silphidae</taxon>
        <taxon>Nicrophorinae</taxon>
        <taxon>Nicrophorus</taxon>
    </lineage>
</organism>
<reference evidence="3" key="1">
    <citation type="submission" date="2025-08" db="UniProtKB">
        <authorList>
            <consortium name="RefSeq"/>
        </authorList>
    </citation>
    <scope>IDENTIFICATION</scope>
    <source>
        <tissue evidence="3">Whole Larva</tissue>
    </source>
</reference>
<dbReference type="PROSITE" id="PS50835">
    <property type="entry name" value="IG_LIKE"/>
    <property type="match status" value="2"/>
</dbReference>
<gene>
    <name evidence="3" type="primary">LOC108558474</name>
</gene>
<accession>A0ABM1M8H4</accession>
<evidence type="ECO:0000313" key="3">
    <source>
        <dbReference type="RefSeq" id="XP_017770874.1"/>
    </source>
</evidence>
<proteinExistence type="predicted"/>
<dbReference type="InterPro" id="IPR036179">
    <property type="entry name" value="Ig-like_dom_sf"/>
</dbReference>
<feature type="non-terminal residue" evidence="3">
    <location>
        <position position="1"/>
    </location>
</feature>
<feature type="domain" description="Ig-like" evidence="1">
    <location>
        <begin position="2"/>
        <end position="101"/>
    </location>
</feature>
<dbReference type="Gene3D" id="2.60.40.10">
    <property type="entry name" value="Immunoglobulins"/>
    <property type="match status" value="1"/>
</dbReference>
<dbReference type="PANTHER" id="PTHR23278">
    <property type="entry name" value="SIDESTEP PROTEIN"/>
    <property type="match status" value="1"/>
</dbReference>
<feature type="domain" description="Ig-like" evidence="1">
    <location>
        <begin position="108"/>
        <end position="145"/>
    </location>
</feature>
<name>A0ABM1M8H4_NICVS</name>
<dbReference type="CDD" id="cd00096">
    <property type="entry name" value="Ig"/>
    <property type="match status" value="1"/>
</dbReference>
<dbReference type="Pfam" id="PF13927">
    <property type="entry name" value="Ig_3"/>
    <property type="match status" value="1"/>
</dbReference>
<evidence type="ECO:0000259" key="1">
    <source>
        <dbReference type="PROSITE" id="PS50835"/>
    </source>
</evidence>
<sequence length="145" mass="16027">PPQGVQVSDDRGPIKNGITTAYAEGASLTLTCSATSGKPLARVSWWKGGELITNETQYFPERKRSQSILKIDKLIRSHLLAVFSCEVSNSQLQPPLVVRVAIDMYLRPLEARLQGLNHPLSAGRRTDITCKCKGSRPPAVISWWK</sequence>
<dbReference type="Proteomes" id="UP000695000">
    <property type="component" value="Unplaced"/>
</dbReference>